<comment type="caution">
    <text evidence="2">The sequence shown here is derived from an EMBL/GenBank/DDBJ whole genome shotgun (WGS) entry which is preliminary data.</text>
</comment>
<organism evidence="2 3">
    <name type="scientific">Gigaspora margarita</name>
    <dbReference type="NCBI Taxonomy" id="4874"/>
    <lineage>
        <taxon>Eukaryota</taxon>
        <taxon>Fungi</taxon>
        <taxon>Fungi incertae sedis</taxon>
        <taxon>Mucoromycota</taxon>
        <taxon>Glomeromycotina</taxon>
        <taxon>Glomeromycetes</taxon>
        <taxon>Diversisporales</taxon>
        <taxon>Gigasporaceae</taxon>
        <taxon>Gigaspora</taxon>
    </lineage>
</organism>
<reference evidence="2 3" key="1">
    <citation type="submission" date="2021-06" db="EMBL/GenBank/DDBJ databases">
        <authorList>
            <person name="Kallberg Y."/>
            <person name="Tangrot J."/>
            <person name="Rosling A."/>
        </authorList>
    </citation>
    <scope>NUCLEOTIDE SEQUENCE [LARGE SCALE GENOMIC DNA]</scope>
    <source>
        <strain evidence="2 3">120-4 pot B 10/14</strain>
    </source>
</reference>
<feature type="region of interest" description="Disordered" evidence="1">
    <location>
        <begin position="1"/>
        <end position="73"/>
    </location>
</feature>
<sequence>TTPKINDTTTPKINDSTTTPRTNNSNTSKTVYLATSMLPNPRPRQRTFNSNHQCRNRRNRYDDPNYDPNKEHNLDNYIWLGAGDAN</sequence>
<feature type="compositionally biased region" description="Polar residues" evidence="1">
    <location>
        <begin position="1"/>
        <end position="15"/>
    </location>
</feature>
<accession>A0ABN7WRN5</accession>
<keyword evidence="3" id="KW-1185">Reference proteome</keyword>
<name>A0ABN7WRN5_GIGMA</name>
<feature type="compositionally biased region" description="Low complexity" evidence="1">
    <location>
        <begin position="16"/>
        <end position="30"/>
    </location>
</feature>
<protein>
    <submittedName>
        <fullName evidence="2">30115_t:CDS:1</fullName>
    </submittedName>
</protein>
<feature type="non-terminal residue" evidence="2">
    <location>
        <position position="1"/>
    </location>
</feature>
<feature type="non-terminal residue" evidence="2">
    <location>
        <position position="86"/>
    </location>
</feature>
<proteinExistence type="predicted"/>
<feature type="compositionally biased region" description="Basic and acidic residues" evidence="1">
    <location>
        <begin position="59"/>
        <end position="73"/>
    </location>
</feature>
<evidence type="ECO:0000313" key="3">
    <source>
        <dbReference type="Proteomes" id="UP000789901"/>
    </source>
</evidence>
<evidence type="ECO:0000313" key="2">
    <source>
        <dbReference type="EMBL" id="CAG8839123.1"/>
    </source>
</evidence>
<dbReference type="EMBL" id="CAJVQB010059769">
    <property type="protein sequence ID" value="CAG8839123.1"/>
    <property type="molecule type" value="Genomic_DNA"/>
</dbReference>
<gene>
    <name evidence="2" type="ORF">GMARGA_LOCUS34304</name>
</gene>
<evidence type="ECO:0000256" key="1">
    <source>
        <dbReference type="SAM" id="MobiDB-lite"/>
    </source>
</evidence>
<dbReference type="Proteomes" id="UP000789901">
    <property type="component" value="Unassembled WGS sequence"/>
</dbReference>